<organism evidence="1 2">
    <name type="scientific">Clostridium neonatale</name>
    <dbReference type="NCBI Taxonomy" id="137838"/>
    <lineage>
        <taxon>Bacteria</taxon>
        <taxon>Bacillati</taxon>
        <taxon>Bacillota</taxon>
        <taxon>Clostridia</taxon>
        <taxon>Eubacteriales</taxon>
        <taxon>Clostridiaceae</taxon>
        <taxon>Clostridium</taxon>
    </lineage>
</organism>
<evidence type="ECO:0000313" key="2">
    <source>
        <dbReference type="Proteomes" id="UP000789738"/>
    </source>
</evidence>
<reference evidence="1" key="1">
    <citation type="submission" date="2021-10" db="EMBL/GenBank/DDBJ databases">
        <authorList>
            <person name="Mesa V."/>
        </authorList>
    </citation>
    <scope>NUCLEOTIDE SEQUENCE</scope>
    <source>
        <strain evidence="1">CC3_PB</strain>
    </source>
</reference>
<evidence type="ECO:0000313" key="1">
    <source>
        <dbReference type="EMBL" id="CAG9703953.1"/>
    </source>
</evidence>
<name>A0AA86JY19_9CLOT</name>
<dbReference type="Proteomes" id="UP000789738">
    <property type="component" value="Unassembled WGS sequence"/>
</dbReference>
<sequence length="157" mass="17714">MKEESVYRKARKQAVIYNGRFKSMEGASEFLCVSKDMLLNYESGLNPVPVDMVCKMADIYNEPELLNHYCCNECPIGKRTVSPISKENINNIYKLSINIFQLLGQGTSMGKTLLNVVEDGNISDDEKPQIDYIVNNLKRLSGLTTDLIIALEKIDTK</sequence>
<protein>
    <submittedName>
        <fullName evidence="1">Transcriptional regulator</fullName>
    </submittedName>
</protein>
<gene>
    <name evidence="1" type="ORF">CNEO_40875</name>
</gene>
<dbReference type="EMBL" id="CAKJVE010000004">
    <property type="protein sequence ID" value="CAG9703953.1"/>
    <property type="molecule type" value="Genomic_DNA"/>
</dbReference>
<proteinExistence type="predicted"/>
<dbReference type="AlphaFoldDB" id="A0AA86JY19"/>
<comment type="caution">
    <text evidence="1">The sequence shown here is derived from an EMBL/GenBank/DDBJ whole genome shotgun (WGS) entry which is preliminary data.</text>
</comment>
<accession>A0AA86JY19</accession>